<name>A0A8J2NY12_9HEXA</name>
<comment type="caution">
    <text evidence="3">The sequence shown here is derived from an EMBL/GenBank/DDBJ whole genome shotgun (WGS) entry which is preliminary data.</text>
</comment>
<dbReference type="InterPro" id="IPR007863">
    <property type="entry name" value="Peptidase_M16_C"/>
</dbReference>
<proteinExistence type="predicted"/>
<dbReference type="EMBL" id="CAJVCH010051600">
    <property type="protein sequence ID" value="CAG7718204.1"/>
    <property type="molecule type" value="Genomic_DNA"/>
</dbReference>
<evidence type="ECO:0000313" key="3">
    <source>
        <dbReference type="EMBL" id="CAG7718204.1"/>
    </source>
</evidence>
<dbReference type="OrthoDB" id="4953at2759"/>
<feature type="region of interest" description="Disordered" evidence="1">
    <location>
        <begin position="515"/>
        <end position="551"/>
    </location>
</feature>
<accession>A0A8J2NY12</accession>
<dbReference type="PANTHER" id="PTHR43016:SF16">
    <property type="entry name" value="METALLOPROTEASE, PUTATIVE (AFU_ORTHOLOGUE AFUA_4G07610)-RELATED"/>
    <property type="match status" value="1"/>
</dbReference>
<keyword evidence="4" id="KW-1185">Reference proteome</keyword>
<dbReference type="AlphaFoldDB" id="A0A8J2NY12"/>
<evidence type="ECO:0000256" key="1">
    <source>
        <dbReference type="SAM" id="MobiDB-lite"/>
    </source>
</evidence>
<dbReference type="Proteomes" id="UP000708208">
    <property type="component" value="Unassembled WGS sequence"/>
</dbReference>
<evidence type="ECO:0000313" key="4">
    <source>
        <dbReference type="Proteomes" id="UP000708208"/>
    </source>
</evidence>
<protein>
    <recommendedName>
        <fullName evidence="2">Peptidase M16 C-terminal domain-containing protein</fullName>
    </recommendedName>
</protein>
<sequence>MEFFQPHEEFLANGVIPVKKFQSKKTPMNVYFADIDSQVVNGYFCFGVDQPEGSGIETLLWHLDSSGGLLPRPMRGEMLRPAWQFHGAENPLADRDQSCYVCCALGETAFLGTFSCCVYLLQNIEAVFEIHGLQSPYVLKAHAQAPPNPEDPVADPDNDCPVDASIYDVAGSEAAEPKISSNEVYCLSEAGEGAMAWEATLQAMFPGVRAFYNRLLCDAKSRLSMKMRDCYDLMYRPENLTVIVTGTLKEQNHILEVLHEYEEDYFYGHPHAPEFVRIWSTPLPPIQPPADTTVRYVPKSSGRVSAATVCFGWRGCSSSDWETAMALKTLTAHLAVGPLWDKFVTKGQAHRISWCQLEYADTCSLITVHGIQSDDIVGKIVAETPKIVSSLLGKSGLGLEEIRSMADRVGWHYIREMESEPFLVLASAISKAERYGQGSKDQVEIRCHPRMVFDSLLEKPLEYWTTLLKSYFIDQGTFITKVLPKVYGKVVDEAVKTEGPAQSEVSGEMNFVAGSKRASTRPRRKSNNPVAEESNIAVEEDGRNNNLGLDKGDKKELEYKEGQLEEAVKRNPFPFGNHDEEITDFVNRLAMTAELLEQVGKSSFSSMQVASYESGKPEQHPLFPINKLPFYT</sequence>
<feature type="domain" description="Peptidase M16 C-terminal" evidence="2">
    <location>
        <begin position="227"/>
        <end position="387"/>
    </location>
</feature>
<dbReference type="PANTHER" id="PTHR43016">
    <property type="entry name" value="PRESEQUENCE PROTEASE"/>
    <property type="match status" value="1"/>
</dbReference>
<organism evidence="3 4">
    <name type="scientific">Allacma fusca</name>
    <dbReference type="NCBI Taxonomy" id="39272"/>
    <lineage>
        <taxon>Eukaryota</taxon>
        <taxon>Metazoa</taxon>
        <taxon>Ecdysozoa</taxon>
        <taxon>Arthropoda</taxon>
        <taxon>Hexapoda</taxon>
        <taxon>Collembola</taxon>
        <taxon>Symphypleona</taxon>
        <taxon>Sminthuridae</taxon>
        <taxon>Allacma</taxon>
    </lineage>
</organism>
<reference evidence="3" key="1">
    <citation type="submission" date="2021-06" db="EMBL/GenBank/DDBJ databases">
        <authorList>
            <person name="Hodson N. C."/>
            <person name="Mongue J. A."/>
            <person name="Jaron S. K."/>
        </authorList>
    </citation>
    <scope>NUCLEOTIDE SEQUENCE</scope>
</reference>
<evidence type="ECO:0000259" key="2">
    <source>
        <dbReference type="Pfam" id="PF05193"/>
    </source>
</evidence>
<gene>
    <name evidence="3" type="ORF">AFUS01_LOCUS7618</name>
</gene>
<feature type="non-terminal residue" evidence="3">
    <location>
        <position position="1"/>
    </location>
</feature>
<dbReference type="Pfam" id="PF05193">
    <property type="entry name" value="Peptidase_M16_C"/>
    <property type="match status" value="1"/>
</dbReference>